<evidence type="ECO:0000313" key="2">
    <source>
        <dbReference type="Proteomes" id="UP000664914"/>
    </source>
</evidence>
<dbReference type="EMBL" id="CP059319">
    <property type="protein sequence ID" value="QTH19774.1"/>
    <property type="molecule type" value="Genomic_DNA"/>
</dbReference>
<name>A0A975CZ88_9SPHN</name>
<proteinExistence type="predicted"/>
<reference evidence="1" key="1">
    <citation type="submission" date="2020-07" db="EMBL/GenBank/DDBJ databases">
        <authorList>
            <person name="Camacho E."/>
        </authorList>
    </citation>
    <scope>NUCLEOTIDE SEQUENCE</scope>
    <source>
        <strain evidence="1">MPO218</strain>
    </source>
</reference>
<gene>
    <name evidence="1" type="ORF">HRJ34_15515</name>
</gene>
<reference evidence="1" key="2">
    <citation type="submission" date="2021-04" db="EMBL/GenBank/DDBJ databases">
        <title>Isolation and genomic analysis of the ibuprofen-degrading bacterium Sphingomonas strain MPO218.</title>
        <authorList>
            <person name="Aulestia M."/>
            <person name="Flores A."/>
            <person name="Mangas E.L."/>
            <person name="Perez-Pulido A.J."/>
            <person name="Santero E."/>
            <person name="Camacho E.M."/>
        </authorList>
    </citation>
    <scope>NUCLEOTIDE SEQUENCE</scope>
    <source>
        <strain evidence="1">MPO218</strain>
    </source>
</reference>
<accession>A0A975CZ88</accession>
<organism evidence="1 2">
    <name type="scientific">Rhizorhabdus wittichii</name>
    <dbReference type="NCBI Taxonomy" id="160791"/>
    <lineage>
        <taxon>Bacteria</taxon>
        <taxon>Pseudomonadati</taxon>
        <taxon>Pseudomonadota</taxon>
        <taxon>Alphaproteobacteria</taxon>
        <taxon>Sphingomonadales</taxon>
        <taxon>Sphingomonadaceae</taxon>
        <taxon>Rhizorhabdus</taxon>
    </lineage>
</organism>
<dbReference type="Proteomes" id="UP000664914">
    <property type="component" value="Chromosome"/>
</dbReference>
<protein>
    <recommendedName>
        <fullName evidence="3">Terminase small subunit</fullName>
    </recommendedName>
</protein>
<sequence>MSGPLNNARWEKFAQERAKGKSVDKSYVMAGFKANSGNAARLNGNERVRARIAELQQRTAEKATTTAADIARQLDEDRDFAREHRQGAAAVSATMGKAKVLGLIVERHGGPTGGAIPIRFDLSGLSDEELDQLEHIRSRIAQPGRDQSGEGATGG</sequence>
<evidence type="ECO:0008006" key="3">
    <source>
        <dbReference type="Google" id="ProtNLM"/>
    </source>
</evidence>
<dbReference type="AlphaFoldDB" id="A0A975CZ88"/>
<evidence type="ECO:0000313" key="1">
    <source>
        <dbReference type="EMBL" id="QTH19774.1"/>
    </source>
</evidence>
<dbReference type="RefSeq" id="WP_208631737.1">
    <property type="nucleotide sequence ID" value="NZ_CP059319.1"/>
</dbReference>